<evidence type="ECO:0000256" key="6">
    <source>
        <dbReference type="ARBA" id="ARBA00022989"/>
    </source>
</evidence>
<dbReference type="GO" id="GO:0005886">
    <property type="term" value="C:plasma membrane"/>
    <property type="evidence" value="ECO:0007669"/>
    <property type="project" value="UniProtKB-SubCell"/>
</dbReference>
<comment type="caution">
    <text evidence="9">The sequence shown here is derived from an EMBL/GenBank/DDBJ whole genome shotgun (WGS) entry which is preliminary data.</text>
</comment>
<evidence type="ECO:0000256" key="4">
    <source>
        <dbReference type="ARBA" id="ARBA00022519"/>
    </source>
</evidence>
<accession>A0A2H0NFA0</accession>
<evidence type="ECO:0000256" key="8">
    <source>
        <dbReference type="SAM" id="Phobius"/>
    </source>
</evidence>
<dbReference type="Pfam" id="PF03222">
    <property type="entry name" value="Trp_Tyr_perm"/>
    <property type="match status" value="1"/>
</dbReference>
<evidence type="ECO:0000256" key="2">
    <source>
        <dbReference type="ARBA" id="ARBA00022448"/>
    </source>
</evidence>
<feature type="transmembrane region" description="Helical" evidence="8">
    <location>
        <begin position="31"/>
        <end position="57"/>
    </location>
</feature>
<keyword evidence="3" id="KW-1003">Cell membrane</keyword>
<keyword evidence="7 8" id="KW-0472">Membrane</keyword>
<dbReference type="Proteomes" id="UP000228867">
    <property type="component" value="Unassembled WGS sequence"/>
</dbReference>
<keyword evidence="4" id="KW-0997">Cell inner membrane</keyword>
<dbReference type="GO" id="GO:0003333">
    <property type="term" value="P:amino acid transmembrane transport"/>
    <property type="evidence" value="ECO:0007669"/>
    <property type="project" value="InterPro"/>
</dbReference>
<dbReference type="EMBL" id="PCWR01000014">
    <property type="protein sequence ID" value="PIR07544.1"/>
    <property type="molecule type" value="Genomic_DNA"/>
</dbReference>
<comment type="subcellular location">
    <subcellularLocation>
        <location evidence="1">Cell inner membrane</location>
        <topology evidence="1">Multi-pass membrane protein</topology>
    </subcellularLocation>
</comment>
<feature type="transmembrane region" description="Helical" evidence="8">
    <location>
        <begin position="7"/>
        <end position="25"/>
    </location>
</feature>
<name>A0A2H0NFA0_9BACT</name>
<dbReference type="InterPro" id="IPR018227">
    <property type="entry name" value="Amino_acid_transport_2"/>
</dbReference>
<gene>
    <name evidence="9" type="ORF">COV54_00500</name>
</gene>
<evidence type="ECO:0000256" key="7">
    <source>
        <dbReference type="ARBA" id="ARBA00023136"/>
    </source>
</evidence>
<evidence type="ECO:0008006" key="11">
    <source>
        <dbReference type="Google" id="ProtNLM"/>
    </source>
</evidence>
<evidence type="ECO:0000256" key="5">
    <source>
        <dbReference type="ARBA" id="ARBA00022692"/>
    </source>
</evidence>
<feature type="non-terminal residue" evidence="9">
    <location>
        <position position="69"/>
    </location>
</feature>
<sequence>MKLIYAIATLSGTIIGVGLFALPYITLKVGFWVMLCYFLVLGALVILIHSFFGELALKTPDYKRLPGFA</sequence>
<evidence type="ECO:0000256" key="3">
    <source>
        <dbReference type="ARBA" id="ARBA00022475"/>
    </source>
</evidence>
<evidence type="ECO:0000256" key="1">
    <source>
        <dbReference type="ARBA" id="ARBA00004429"/>
    </source>
</evidence>
<protein>
    <recommendedName>
        <fullName evidence="11">Amino acid permease</fullName>
    </recommendedName>
</protein>
<reference evidence="9 10" key="1">
    <citation type="submission" date="2017-09" db="EMBL/GenBank/DDBJ databases">
        <title>Depth-based differentiation of microbial function through sediment-hosted aquifers and enrichment of novel symbionts in the deep terrestrial subsurface.</title>
        <authorList>
            <person name="Probst A.J."/>
            <person name="Ladd B."/>
            <person name="Jarett J.K."/>
            <person name="Geller-Mcgrath D.E."/>
            <person name="Sieber C.M."/>
            <person name="Emerson J.B."/>
            <person name="Anantharaman K."/>
            <person name="Thomas B.C."/>
            <person name="Malmstrom R."/>
            <person name="Stieglmeier M."/>
            <person name="Klingl A."/>
            <person name="Woyke T."/>
            <person name="Ryan C.M."/>
            <person name="Banfield J.F."/>
        </authorList>
    </citation>
    <scope>NUCLEOTIDE SEQUENCE [LARGE SCALE GENOMIC DNA]</scope>
    <source>
        <strain evidence="9">CG11_big_fil_rev_8_21_14_0_20_38_23</strain>
    </source>
</reference>
<organism evidence="9 10">
    <name type="scientific">Candidatus Jorgensenbacteria bacterium CG11_big_fil_rev_8_21_14_0_20_38_23</name>
    <dbReference type="NCBI Taxonomy" id="1974594"/>
    <lineage>
        <taxon>Bacteria</taxon>
        <taxon>Candidatus Joergenseniibacteriota</taxon>
    </lineage>
</organism>
<dbReference type="AlphaFoldDB" id="A0A2H0NFA0"/>
<keyword evidence="6 8" id="KW-1133">Transmembrane helix</keyword>
<keyword evidence="5 8" id="KW-0812">Transmembrane</keyword>
<proteinExistence type="predicted"/>
<keyword evidence="2" id="KW-0813">Transport</keyword>
<evidence type="ECO:0000313" key="9">
    <source>
        <dbReference type="EMBL" id="PIR07544.1"/>
    </source>
</evidence>
<evidence type="ECO:0000313" key="10">
    <source>
        <dbReference type="Proteomes" id="UP000228867"/>
    </source>
</evidence>